<proteinExistence type="predicted"/>
<name>A0ABR1IC72_9HYPO</name>
<comment type="caution">
    <text evidence="2">The sequence shown here is derived from an EMBL/GenBank/DDBJ whole genome shotgun (WGS) entry which is preliminary data.</text>
</comment>
<feature type="region of interest" description="Disordered" evidence="1">
    <location>
        <begin position="122"/>
        <end position="152"/>
    </location>
</feature>
<evidence type="ECO:0000313" key="3">
    <source>
        <dbReference type="Proteomes" id="UP001498421"/>
    </source>
</evidence>
<gene>
    <name evidence="2" type="ORF">QQZ08_003145</name>
</gene>
<dbReference type="Proteomes" id="UP001498421">
    <property type="component" value="Unassembled WGS sequence"/>
</dbReference>
<evidence type="ECO:0000313" key="2">
    <source>
        <dbReference type="EMBL" id="KAK7430397.1"/>
    </source>
</evidence>
<protein>
    <submittedName>
        <fullName evidence="2">Uncharacterized protein</fullName>
    </submittedName>
</protein>
<evidence type="ECO:0000256" key="1">
    <source>
        <dbReference type="SAM" id="MobiDB-lite"/>
    </source>
</evidence>
<organism evidence="2 3">
    <name type="scientific">Neonectria magnoliae</name>
    <dbReference type="NCBI Taxonomy" id="2732573"/>
    <lineage>
        <taxon>Eukaryota</taxon>
        <taxon>Fungi</taxon>
        <taxon>Dikarya</taxon>
        <taxon>Ascomycota</taxon>
        <taxon>Pezizomycotina</taxon>
        <taxon>Sordariomycetes</taxon>
        <taxon>Hypocreomycetidae</taxon>
        <taxon>Hypocreales</taxon>
        <taxon>Nectriaceae</taxon>
        <taxon>Neonectria</taxon>
    </lineage>
</organism>
<reference evidence="2 3" key="1">
    <citation type="journal article" date="2025" name="Microbiol. Resour. Announc.">
        <title>Draft genome sequences for Neonectria magnoliae and Neonectria punicea, canker pathogens of Liriodendron tulipifera and Acer saccharum in West Virginia.</title>
        <authorList>
            <person name="Petronek H.M."/>
            <person name="Kasson M.T."/>
            <person name="Metheny A.M."/>
            <person name="Stauder C.M."/>
            <person name="Lovett B."/>
            <person name="Lynch S.C."/>
            <person name="Garnas J.R."/>
            <person name="Kasson L.R."/>
            <person name="Stajich J.E."/>
        </authorList>
    </citation>
    <scope>NUCLEOTIDE SEQUENCE [LARGE SCALE GENOMIC DNA]</scope>
    <source>
        <strain evidence="2 3">NRRL 64651</strain>
    </source>
</reference>
<sequence length="152" mass="17724">MSLSSPVRLFPCIHCWTPEVKCTNYVFLNRSSCVDCQRARRQAGENETAAAEVHENLVRYLLERYTETDGITYEQINGRIARAKAVHVDNMLTIALDYIWRNFRGIYDQVCDEVEKARDKGPQRWTPLNLTDRLEQLQKEEQRNKGGESESR</sequence>
<dbReference type="EMBL" id="JAZAVK010000020">
    <property type="protein sequence ID" value="KAK7430397.1"/>
    <property type="molecule type" value="Genomic_DNA"/>
</dbReference>
<feature type="compositionally biased region" description="Basic and acidic residues" evidence="1">
    <location>
        <begin position="132"/>
        <end position="152"/>
    </location>
</feature>
<keyword evidence="3" id="KW-1185">Reference proteome</keyword>
<accession>A0ABR1IC72</accession>